<feature type="modified residue" description="4-aspartylphosphate" evidence="3">
    <location>
        <position position="54"/>
    </location>
</feature>
<gene>
    <name evidence="6" type="ORF">FLACOL_00372</name>
</gene>
<dbReference type="InterPro" id="IPR016032">
    <property type="entry name" value="Sig_transdc_resp-reg_C-effctor"/>
</dbReference>
<dbReference type="CDD" id="cd17535">
    <property type="entry name" value="REC_NarL-like"/>
    <property type="match status" value="1"/>
</dbReference>
<dbReference type="Gene3D" id="3.40.50.2300">
    <property type="match status" value="1"/>
</dbReference>
<dbReference type="InterPro" id="IPR058245">
    <property type="entry name" value="NreC/VraR/RcsB-like_REC"/>
</dbReference>
<dbReference type="GO" id="GO:0006355">
    <property type="term" value="P:regulation of DNA-templated transcription"/>
    <property type="evidence" value="ECO:0007669"/>
    <property type="project" value="InterPro"/>
</dbReference>
<dbReference type="RefSeq" id="WP_105195391.1">
    <property type="nucleotide sequence ID" value="NZ_OLKH01000055.1"/>
</dbReference>
<dbReference type="CDD" id="cd06170">
    <property type="entry name" value="LuxR_C_like"/>
    <property type="match status" value="1"/>
</dbReference>
<reference evidence="6 7" key="1">
    <citation type="submission" date="2018-02" db="EMBL/GenBank/DDBJ databases">
        <authorList>
            <person name="Cohen D.B."/>
            <person name="Kent A.D."/>
        </authorList>
    </citation>
    <scope>NUCLEOTIDE SEQUENCE [LARGE SCALE GENOMIC DNA]</scope>
    <source>
        <strain evidence="6">CIP109753</strain>
    </source>
</reference>
<dbReference type="InterPro" id="IPR001789">
    <property type="entry name" value="Sig_transdc_resp-reg_receiver"/>
</dbReference>
<keyword evidence="1 3" id="KW-0597">Phosphoprotein</keyword>
<sequence>MIKIGLADNHPVVHYGIKSYFKEHSDITLVGIVDNFEMIEEMLKRKEVDILIMDMELNGLNSINDIKNLLENHRKLKIILFSNLNEQVYAPNAIKAGTSAFVEKSEKLENLASTIIKVNRGTVVFSDVVKRNIALISKQNKSEQLYRKLSSREIEVLRYLSNGKKNKEIAESLNLNEKTISTYKLRLLAKLNVTNLVDLVNKAKILEIV</sequence>
<evidence type="ECO:0000256" key="1">
    <source>
        <dbReference type="ARBA" id="ARBA00022553"/>
    </source>
</evidence>
<feature type="domain" description="HTH luxR-type" evidence="4">
    <location>
        <begin position="142"/>
        <end position="207"/>
    </location>
</feature>
<dbReference type="Pfam" id="PF00196">
    <property type="entry name" value="GerE"/>
    <property type="match status" value="1"/>
</dbReference>
<dbReference type="AlphaFoldDB" id="A0A2N9P7R9"/>
<protein>
    <submittedName>
        <fullName evidence="6">Transcriptional regulator</fullName>
    </submittedName>
</protein>
<dbReference type="EMBL" id="OLKH01000055">
    <property type="protein sequence ID" value="SPE76393.1"/>
    <property type="molecule type" value="Genomic_DNA"/>
</dbReference>
<dbReference type="InterPro" id="IPR051015">
    <property type="entry name" value="EvgA-like"/>
</dbReference>
<dbReference type="PROSITE" id="PS50043">
    <property type="entry name" value="HTH_LUXR_2"/>
    <property type="match status" value="1"/>
</dbReference>
<dbReference type="InterPro" id="IPR000792">
    <property type="entry name" value="Tscrpt_reg_LuxR_C"/>
</dbReference>
<dbReference type="PANTHER" id="PTHR45566">
    <property type="entry name" value="HTH-TYPE TRANSCRIPTIONAL REGULATOR YHJB-RELATED"/>
    <property type="match status" value="1"/>
</dbReference>
<feature type="domain" description="Response regulatory" evidence="5">
    <location>
        <begin position="3"/>
        <end position="119"/>
    </location>
</feature>
<evidence type="ECO:0000313" key="7">
    <source>
        <dbReference type="Proteomes" id="UP000238180"/>
    </source>
</evidence>
<dbReference type="PRINTS" id="PR00038">
    <property type="entry name" value="HTHLUXR"/>
</dbReference>
<evidence type="ECO:0000259" key="5">
    <source>
        <dbReference type="PROSITE" id="PS50110"/>
    </source>
</evidence>
<evidence type="ECO:0000256" key="2">
    <source>
        <dbReference type="ARBA" id="ARBA00023125"/>
    </source>
</evidence>
<dbReference type="GO" id="GO:0003677">
    <property type="term" value="F:DNA binding"/>
    <property type="evidence" value="ECO:0007669"/>
    <property type="project" value="UniProtKB-KW"/>
</dbReference>
<dbReference type="PANTHER" id="PTHR45566:SF2">
    <property type="entry name" value="NARL SUBFAMILY"/>
    <property type="match status" value="1"/>
</dbReference>
<dbReference type="PROSITE" id="PS50110">
    <property type="entry name" value="RESPONSE_REGULATORY"/>
    <property type="match status" value="1"/>
</dbReference>
<accession>A0A2N9P7R9</accession>
<dbReference type="PROSITE" id="PS00622">
    <property type="entry name" value="HTH_LUXR_1"/>
    <property type="match status" value="1"/>
</dbReference>
<dbReference type="SMART" id="SM00448">
    <property type="entry name" value="REC"/>
    <property type="match status" value="1"/>
</dbReference>
<keyword evidence="2" id="KW-0238">DNA-binding</keyword>
<evidence type="ECO:0000259" key="4">
    <source>
        <dbReference type="PROSITE" id="PS50043"/>
    </source>
</evidence>
<organism evidence="6 7">
    <name type="scientific">Flavobacterium columnare</name>
    <dbReference type="NCBI Taxonomy" id="996"/>
    <lineage>
        <taxon>Bacteria</taxon>
        <taxon>Pseudomonadati</taxon>
        <taxon>Bacteroidota</taxon>
        <taxon>Flavobacteriia</taxon>
        <taxon>Flavobacteriales</taxon>
        <taxon>Flavobacteriaceae</taxon>
        <taxon>Flavobacterium</taxon>
    </lineage>
</organism>
<dbReference type="GO" id="GO:0000160">
    <property type="term" value="P:phosphorelay signal transduction system"/>
    <property type="evidence" value="ECO:0007669"/>
    <property type="project" value="InterPro"/>
</dbReference>
<dbReference type="Proteomes" id="UP000238180">
    <property type="component" value="Unassembled WGS sequence"/>
</dbReference>
<dbReference type="InterPro" id="IPR011006">
    <property type="entry name" value="CheY-like_superfamily"/>
</dbReference>
<dbReference type="Pfam" id="PF00072">
    <property type="entry name" value="Response_reg"/>
    <property type="match status" value="1"/>
</dbReference>
<dbReference type="SUPFAM" id="SSF52172">
    <property type="entry name" value="CheY-like"/>
    <property type="match status" value="1"/>
</dbReference>
<name>A0A2N9P7R9_9FLAO</name>
<evidence type="ECO:0000313" key="6">
    <source>
        <dbReference type="EMBL" id="SPE76393.1"/>
    </source>
</evidence>
<evidence type="ECO:0000256" key="3">
    <source>
        <dbReference type="PROSITE-ProRule" id="PRU00169"/>
    </source>
</evidence>
<proteinExistence type="predicted"/>
<dbReference type="SMART" id="SM00421">
    <property type="entry name" value="HTH_LUXR"/>
    <property type="match status" value="1"/>
</dbReference>
<dbReference type="SUPFAM" id="SSF46894">
    <property type="entry name" value="C-terminal effector domain of the bipartite response regulators"/>
    <property type="match status" value="1"/>
</dbReference>